<comment type="subcellular location">
    <subcellularLocation>
        <location evidence="10">Cell membrane</location>
        <topology evidence="10">Multi-pass membrane protein</topology>
    </subcellularLocation>
    <subcellularLocation>
        <location evidence="10">Bacterial flagellum basal body</location>
    </subcellularLocation>
</comment>
<gene>
    <name evidence="11" type="primary">fliR</name>
    <name evidence="11" type="ORF">EOE67_03720</name>
</gene>
<evidence type="ECO:0000256" key="9">
    <source>
        <dbReference type="NCBIfam" id="TIGR01400"/>
    </source>
</evidence>
<dbReference type="GO" id="GO:0009425">
    <property type="term" value="C:bacterial-type flagellum basal body"/>
    <property type="evidence" value="ECO:0007669"/>
    <property type="project" value="UniProtKB-SubCell"/>
</dbReference>
<dbReference type="NCBIfam" id="TIGR01400">
    <property type="entry name" value="fliR"/>
    <property type="match status" value="1"/>
</dbReference>
<comment type="function">
    <text evidence="1 10">Role in flagellar biosynthesis.</text>
</comment>
<evidence type="ECO:0000256" key="5">
    <source>
        <dbReference type="ARBA" id="ARBA00022692"/>
    </source>
</evidence>
<evidence type="ECO:0000256" key="4">
    <source>
        <dbReference type="ARBA" id="ARBA00022475"/>
    </source>
</evidence>
<dbReference type="PANTHER" id="PTHR30065:SF8">
    <property type="entry name" value="FLAGELLAR BIOSYNTHETIC PROTEIN FLIR"/>
    <property type="match status" value="1"/>
</dbReference>
<keyword evidence="5 10" id="KW-0812">Transmembrane</keyword>
<comment type="similarity">
    <text evidence="2 10">Belongs to the FliR/MopE/SpaR family.</text>
</comment>
<feature type="transmembrane region" description="Helical" evidence="10">
    <location>
        <begin position="213"/>
        <end position="233"/>
    </location>
</feature>
<dbReference type="InterPro" id="IPR002010">
    <property type="entry name" value="T3SS_IM_R"/>
</dbReference>
<evidence type="ECO:0000256" key="1">
    <source>
        <dbReference type="ARBA" id="ARBA00002578"/>
    </source>
</evidence>
<keyword evidence="12" id="KW-1185">Reference proteome</keyword>
<evidence type="ECO:0000256" key="8">
    <source>
        <dbReference type="ARBA" id="ARBA00023143"/>
    </source>
</evidence>
<sequence>MEFPLQVLMQGIADFLLPLTRIAAMFGLMAGIGAKTVPIRIKMGLAVMFTLIIMPVIPPVKDVNLMSFNTVIQVMQQLIIGMAMGFISLMFINTFIQAGQILATQTGLAFASMVDPSSGVSVPSIGQFYLILATLLFWVADGHLIMFQMVVFSFTSLPIDGGWWDVSHYWTIAEFGLWIFSASLAIVLAPVTAMLLVNLAFGVMTRAAPQLNIFSIGFPVTMIAGLLIMWLTMDTFAYHFNLLWQHGIEYTCQLIGC</sequence>
<dbReference type="GO" id="GO:0044780">
    <property type="term" value="P:bacterial-type flagellum assembly"/>
    <property type="evidence" value="ECO:0007669"/>
    <property type="project" value="UniProtKB-UniRule"/>
</dbReference>
<evidence type="ECO:0000256" key="2">
    <source>
        <dbReference type="ARBA" id="ARBA00009772"/>
    </source>
</evidence>
<dbReference type="RefSeq" id="WP_127697697.1">
    <property type="nucleotide sequence ID" value="NZ_SACS01000002.1"/>
</dbReference>
<dbReference type="Pfam" id="PF01311">
    <property type="entry name" value="Bac_export_1"/>
    <property type="match status" value="1"/>
</dbReference>
<evidence type="ECO:0000256" key="10">
    <source>
        <dbReference type="RuleBase" id="RU362071"/>
    </source>
</evidence>
<feature type="transmembrane region" description="Helical" evidence="10">
    <location>
        <begin position="12"/>
        <end position="32"/>
    </location>
</feature>
<dbReference type="EMBL" id="SACS01000002">
    <property type="protein sequence ID" value="RVU41318.1"/>
    <property type="molecule type" value="Genomic_DNA"/>
</dbReference>
<keyword evidence="8 10" id="KW-0975">Bacterial flagellum</keyword>
<reference evidence="11 12" key="1">
    <citation type="submission" date="2019-01" db="EMBL/GenBank/DDBJ databases">
        <authorList>
            <person name="Chen W.-M."/>
        </authorList>
    </citation>
    <scope>NUCLEOTIDE SEQUENCE [LARGE SCALE GENOMIC DNA]</scope>
    <source>
        <strain evidence="11 12">KYPC3</strain>
    </source>
</reference>
<evidence type="ECO:0000313" key="11">
    <source>
        <dbReference type="EMBL" id="RVU41318.1"/>
    </source>
</evidence>
<protein>
    <recommendedName>
        <fullName evidence="3 9">Flagellar biosynthetic protein FliR</fullName>
    </recommendedName>
</protein>
<name>A0A437R3G5_9GAMM</name>
<keyword evidence="11" id="KW-0282">Flagellum</keyword>
<organism evidence="11 12">
    <name type="scientific">Rheinheimera riviphila</name>
    <dbReference type="NCBI Taxonomy" id="1834037"/>
    <lineage>
        <taxon>Bacteria</taxon>
        <taxon>Pseudomonadati</taxon>
        <taxon>Pseudomonadota</taxon>
        <taxon>Gammaproteobacteria</taxon>
        <taxon>Chromatiales</taxon>
        <taxon>Chromatiaceae</taxon>
        <taxon>Rheinheimera</taxon>
    </lineage>
</organism>
<comment type="caution">
    <text evidence="11">The sequence shown here is derived from an EMBL/GenBank/DDBJ whole genome shotgun (WGS) entry which is preliminary data.</text>
</comment>
<dbReference type="InterPro" id="IPR006303">
    <property type="entry name" value="FliR"/>
</dbReference>
<evidence type="ECO:0000256" key="6">
    <source>
        <dbReference type="ARBA" id="ARBA00022989"/>
    </source>
</evidence>
<dbReference type="GO" id="GO:0006605">
    <property type="term" value="P:protein targeting"/>
    <property type="evidence" value="ECO:0007669"/>
    <property type="project" value="UniProtKB-UniRule"/>
</dbReference>
<keyword evidence="6 10" id="KW-1133">Transmembrane helix</keyword>
<evidence type="ECO:0000256" key="7">
    <source>
        <dbReference type="ARBA" id="ARBA00023136"/>
    </source>
</evidence>
<dbReference type="GO" id="GO:0005886">
    <property type="term" value="C:plasma membrane"/>
    <property type="evidence" value="ECO:0007669"/>
    <property type="project" value="UniProtKB-SubCell"/>
</dbReference>
<feature type="transmembrane region" description="Helical" evidence="10">
    <location>
        <begin position="128"/>
        <end position="155"/>
    </location>
</feature>
<dbReference type="Proteomes" id="UP000283077">
    <property type="component" value="Unassembled WGS sequence"/>
</dbReference>
<proteinExistence type="inferred from homology"/>
<keyword evidence="11" id="KW-0966">Cell projection</keyword>
<evidence type="ECO:0000256" key="3">
    <source>
        <dbReference type="ARBA" id="ARBA00021717"/>
    </source>
</evidence>
<evidence type="ECO:0000313" key="12">
    <source>
        <dbReference type="Proteomes" id="UP000283077"/>
    </source>
</evidence>
<accession>A0A437R3G5</accession>
<keyword evidence="11" id="KW-0969">Cilium</keyword>
<dbReference type="PANTHER" id="PTHR30065">
    <property type="entry name" value="FLAGELLAR BIOSYNTHETIC PROTEIN FLIR"/>
    <property type="match status" value="1"/>
</dbReference>
<feature type="transmembrane region" description="Helical" evidence="10">
    <location>
        <begin position="39"/>
        <end position="57"/>
    </location>
</feature>
<feature type="transmembrane region" description="Helical" evidence="10">
    <location>
        <begin position="175"/>
        <end position="201"/>
    </location>
</feature>
<keyword evidence="7 10" id="KW-0472">Membrane</keyword>
<dbReference type="OrthoDB" id="9797790at2"/>
<dbReference type="AlphaFoldDB" id="A0A437R3G5"/>
<feature type="transmembrane region" description="Helical" evidence="10">
    <location>
        <begin position="77"/>
        <end position="96"/>
    </location>
</feature>
<dbReference type="PRINTS" id="PR00953">
    <property type="entry name" value="TYPE3IMRPROT"/>
</dbReference>
<keyword evidence="4 10" id="KW-1003">Cell membrane</keyword>